<accession>A0A2A7U7S7</accession>
<dbReference type="GeneID" id="93123289"/>
<protein>
    <recommendedName>
        <fullName evidence="3">Phage protein, HK97 gp10 family</fullName>
    </recommendedName>
</protein>
<dbReference type="NCBIfam" id="TIGR01725">
    <property type="entry name" value="phge_HK97_gp10"/>
    <property type="match status" value="1"/>
</dbReference>
<comment type="caution">
    <text evidence="1">The sequence shown here is derived from an EMBL/GenBank/DDBJ whole genome shotgun (WGS) entry which is preliminary data.</text>
</comment>
<dbReference type="EMBL" id="PDDV01000005">
    <property type="protein sequence ID" value="PEH74344.1"/>
    <property type="molecule type" value="Genomic_DNA"/>
</dbReference>
<evidence type="ECO:0000313" key="2">
    <source>
        <dbReference type="Proteomes" id="UP000219788"/>
    </source>
</evidence>
<dbReference type="InterPro" id="IPR010064">
    <property type="entry name" value="HK97-gp10_tail"/>
</dbReference>
<dbReference type="AlphaFoldDB" id="A0A2A7U7S7"/>
<dbReference type="RefSeq" id="WP_035600361.1">
    <property type="nucleotide sequence ID" value="NZ_CP082939.1"/>
</dbReference>
<dbReference type="OrthoDB" id="5736381at2"/>
<sequence>MDISITFPQGKDFDRLLTEVGEKVGVKVLRDAGREALAIVETDMRQHSGFDPENHGEHMRDSIRIRSTNRMRDERYATVVTLRVGPSKSHHMKALAQEFGTRKQVAKPFIRPALDYNRQKVLRVLAVELRYALEGR</sequence>
<name>A0A2A7U7S7_EDWTA</name>
<gene>
    <name evidence="1" type="ORF">CRM76_01010</name>
</gene>
<evidence type="ECO:0000313" key="1">
    <source>
        <dbReference type="EMBL" id="PEH74344.1"/>
    </source>
</evidence>
<organism evidence="1 2">
    <name type="scientific">Edwardsiella tarda</name>
    <dbReference type="NCBI Taxonomy" id="636"/>
    <lineage>
        <taxon>Bacteria</taxon>
        <taxon>Pseudomonadati</taxon>
        <taxon>Pseudomonadota</taxon>
        <taxon>Gammaproteobacteria</taxon>
        <taxon>Enterobacterales</taxon>
        <taxon>Hafniaceae</taxon>
        <taxon>Edwardsiella</taxon>
    </lineage>
</organism>
<reference evidence="2" key="1">
    <citation type="submission" date="2017-09" db="EMBL/GenBank/DDBJ databases">
        <title>FDA dAtabase for Regulatory Grade micrObial Sequences (FDA-ARGOS): Supporting development and validation of Infectious Disease Dx tests.</title>
        <authorList>
            <person name="Goldberg B."/>
            <person name="Campos J."/>
            <person name="Tallon L."/>
            <person name="Sadzewicz L."/>
            <person name="Ott S."/>
            <person name="Zhao X."/>
            <person name="Nagaraj S."/>
            <person name="Vavikolanu K."/>
            <person name="Aluvathingal J."/>
            <person name="Nadendla S."/>
            <person name="Geyer C."/>
            <person name="Sichtig H."/>
        </authorList>
    </citation>
    <scope>NUCLEOTIDE SEQUENCE [LARGE SCALE GENOMIC DNA]</scope>
    <source>
        <strain evidence="2">FDAARGOS_370</strain>
    </source>
</reference>
<proteinExistence type="predicted"/>
<evidence type="ECO:0008006" key="3">
    <source>
        <dbReference type="Google" id="ProtNLM"/>
    </source>
</evidence>
<dbReference type="Proteomes" id="UP000219788">
    <property type="component" value="Unassembled WGS sequence"/>
</dbReference>